<feature type="region of interest" description="Disordered" evidence="1">
    <location>
        <begin position="27"/>
        <end position="62"/>
    </location>
</feature>
<dbReference type="AlphaFoldDB" id="A0A369J785"/>
<sequence length="180" mass="20280">MKDLNTRIQQLTKLILTTIQQTILTLRSNSTPKQPNHLLSKPRWTRTPPPSFDASESEKTGLIQQQAKTSRELEYRRLRGLVDREFKEPLGRSGRTLRGVGRGIGRVWRGNEGVSFLPMRMTLEEERRGLAAFVTKSDSLGLGLCCLLPLPLPHLLASKLKPPCQHRAGRLPHLRAACTD</sequence>
<accession>A0A369J785</accession>
<dbReference type="Proteomes" id="UP000076154">
    <property type="component" value="Unassembled WGS sequence"/>
</dbReference>
<name>A0A369J785_HYPMA</name>
<evidence type="ECO:0000313" key="3">
    <source>
        <dbReference type="Proteomes" id="UP000076154"/>
    </source>
</evidence>
<keyword evidence="3" id="KW-1185">Reference proteome</keyword>
<evidence type="ECO:0000313" key="2">
    <source>
        <dbReference type="EMBL" id="RDB15573.1"/>
    </source>
</evidence>
<evidence type="ECO:0000256" key="1">
    <source>
        <dbReference type="SAM" id="MobiDB-lite"/>
    </source>
</evidence>
<proteinExistence type="predicted"/>
<comment type="caution">
    <text evidence="2">The sequence shown here is derived from an EMBL/GenBank/DDBJ whole genome shotgun (WGS) entry which is preliminary data.</text>
</comment>
<dbReference type="EMBL" id="LUEZ02000151">
    <property type="protein sequence ID" value="RDB15573.1"/>
    <property type="molecule type" value="Genomic_DNA"/>
</dbReference>
<protein>
    <submittedName>
        <fullName evidence="2">Uncharacterized protein</fullName>
    </submittedName>
</protein>
<gene>
    <name evidence="2" type="ORF">Hypma_004125</name>
</gene>
<dbReference type="InParanoid" id="A0A369J785"/>
<organism evidence="2 3">
    <name type="scientific">Hypsizygus marmoreus</name>
    <name type="common">White beech mushroom</name>
    <name type="synonym">Agaricus marmoreus</name>
    <dbReference type="NCBI Taxonomy" id="39966"/>
    <lineage>
        <taxon>Eukaryota</taxon>
        <taxon>Fungi</taxon>
        <taxon>Dikarya</taxon>
        <taxon>Basidiomycota</taxon>
        <taxon>Agaricomycotina</taxon>
        <taxon>Agaricomycetes</taxon>
        <taxon>Agaricomycetidae</taxon>
        <taxon>Agaricales</taxon>
        <taxon>Tricholomatineae</taxon>
        <taxon>Lyophyllaceae</taxon>
        <taxon>Hypsizygus</taxon>
    </lineage>
</organism>
<reference evidence="2" key="1">
    <citation type="submission" date="2018-04" db="EMBL/GenBank/DDBJ databases">
        <title>Whole genome sequencing of Hypsizygus marmoreus.</title>
        <authorList>
            <person name="Choi I.-G."/>
            <person name="Min B."/>
            <person name="Kim J.-G."/>
            <person name="Kim S."/>
            <person name="Oh Y.-L."/>
            <person name="Kong W.-S."/>
            <person name="Park H."/>
            <person name="Jeong J."/>
            <person name="Song E.-S."/>
        </authorList>
    </citation>
    <scope>NUCLEOTIDE SEQUENCE [LARGE SCALE GENOMIC DNA]</scope>
    <source>
        <strain evidence="2">51987-8</strain>
    </source>
</reference>
<dbReference type="STRING" id="39966.A0A369J785"/>